<evidence type="ECO:0000256" key="9">
    <source>
        <dbReference type="ARBA" id="ARBA00023319"/>
    </source>
</evidence>
<dbReference type="GO" id="GO:0016064">
    <property type="term" value="P:immunoglobulin mediated immune response"/>
    <property type="evidence" value="ECO:0007669"/>
    <property type="project" value="TreeGrafter"/>
</dbReference>
<dbReference type="SMART" id="SM00060">
    <property type="entry name" value="FN3"/>
    <property type="match status" value="1"/>
</dbReference>
<evidence type="ECO:0000256" key="4">
    <source>
        <dbReference type="ARBA" id="ARBA00022989"/>
    </source>
</evidence>
<evidence type="ECO:0000256" key="5">
    <source>
        <dbReference type="ARBA" id="ARBA00023136"/>
    </source>
</evidence>
<evidence type="ECO:0000256" key="7">
    <source>
        <dbReference type="ARBA" id="ARBA00023170"/>
    </source>
</evidence>
<evidence type="ECO:0000256" key="11">
    <source>
        <dbReference type="SAM" id="SignalP"/>
    </source>
</evidence>
<evidence type="ECO:0000256" key="10">
    <source>
        <dbReference type="SAM" id="Phobius"/>
    </source>
</evidence>
<dbReference type="CDD" id="cd00063">
    <property type="entry name" value="FN3"/>
    <property type="match status" value="1"/>
</dbReference>
<dbReference type="PROSITE" id="PS50853">
    <property type="entry name" value="FN3"/>
    <property type="match status" value="1"/>
</dbReference>
<dbReference type="PANTHER" id="PTHR23037:SF22">
    <property type="entry name" value="CYTOKINE RECEPTOR COMMON SUBUNIT BETA"/>
    <property type="match status" value="1"/>
</dbReference>
<keyword evidence="3 11" id="KW-0732">Signal</keyword>
<keyword evidence="2 10" id="KW-0812">Transmembrane</keyword>
<keyword evidence="6" id="KW-1015">Disulfide bond</keyword>
<feature type="chain" id="PRO_5035800739" description="Fibronectin type-III domain-containing protein" evidence="11">
    <location>
        <begin position="20"/>
        <end position="528"/>
    </location>
</feature>
<accession>A0A8T0BM99</accession>
<feature type="domain" description="Fibronectin type-III" evidence="12">
    <location>
        <begin position="348"/>
        <end position="445"/>
    </location>
</feature>
<dbReference type="PANTHER" id="PTHR23037">
    <property type="entry name" value="CYTOKINE RECEPTOR"/>
    <property type="match status" value="1"/>
</dbReference>
<dbReference type="AlphaFoldDB" id="A0A8T0BM99"/>
<keyword evidence="9" id="KW-0393">Immunoglobulin domain</keyword>
<proteinExistence type="predicted"/>
<evidence type="ECO:0000313" key="13">
    <source>
        <dbReference type="EMBL" id="KAF7708229.1"/>
    </source>
</evidence>
<name>A0A8T0BM99_SILME</name>
<gene>
    <name evidence="13" type="ORF">HF521_017286</name>
</gene>
<evidence type="ECO:0000313" key="14">
    <source>
        <dbReference type="Proteomes" id="UP000606274"/>
    </source>
</evidence>
<keyword evidence="5 10" id="KW-0472">Membrane</keyword>
<evidence type="ECO:0000256" key="8">
    <source>
        <dbReference type="ARBA" id="ARBA00023180"/>
    </source>
</evidence>
<dbReference type="GO" id="GO:0004896">
    <property type="term" value="F:cytokine receptor activity"/>
    <property type="evidence" value="ECO:0007669"/>
    <property type="project" value="InterPro"/>
</dbReference>
<dbReference type="SUPFAM" id="SSF49265">
    <property type="entry name" value="Fibronectin type III"/>
    <property type="match status" value="2"/>
</dbReference>
<dbReference type="Gene3D" id="2.60.40.10">
    <property type="entry name" value="Immunoglobulins"/>
    <property type="match status" value="2"/>
</dbReference>
<protein>
    <recommendedName>
        <fullName evidence="12">Fibronectin type-III domain-containing protein</fullName>
    </recommendedName>
</protein>
<dbReference type="InterPro" id="IPR003530">
    <property type="entry name" value="Hematopoietin_rcpt_L_F3_CS"/>
</dbReference>
<evidence type="ECO:0000256" key="1">
    <source>
        <dbReference type="ARBA" id="ARBA00004479"/>
    </source>
</evidence>
<dbReference type="InterPro" id="IPR036179">
    <property type="entry name" value="Ig-like_dom_sf"/>
</dbReference>
<keyword evidence="8" id="KW-0325">Glycoprotein</keyword>
<dbReference type="OrthoDB" id="8634471at2759"/>
<feature type="signal peptide" evidence="11">
    <location>
        <begin position="1"/>
        <end position="19"/>
    </location>
</feature>
<dbReference type="SUPFAM" id="SSF48726">
    <property type="entry name" value="Immunoglobulin"/>
    <property type="match status" value="1"/>
</dbReference>
<reference evidence="13" key="1">
    <citation type="submission" date="2020-08" db="EMBL/GenBank/DDBJ databases">
        <title>Chromosome-level assembly of Southern catfish (Silurus meridionalis) provides insights into visual adaptation to the nocturnal and benthic lifestyles.</title>
        <authorList>
            <person name="Zhang Y."/>
            <person name="Wang D."/>
            <person name="Peng Z."/>
        </authorList>
    </citation>
    <scope>NUCLEOTIDE SEQUENCE</scope>
    <source>
        <strain evidence="13">SWU-2019-XX</strain>
        <tissue evidence="13">Muscle</tissue>
    </source>
</reference>
<evidence type="ECO:0000256" key="2">
    <source>
        <dbReference type="ARBA" id="ARBA00022692"/>
    </source>
</evidence>
<dbReference type="InterPro" id="IPR013783">
    <property type="entry name" value="Ig-like_fold"/>
</dbReference>
<dbReference type="InterPro" id="IPR015321">
    <property type="entry name" value="TypeI_recpt_CBD"/>
</dbReference>
<dbReference type="PROSITE" id="PS01354">
    <property type="entry name" value="HEMATOPO_REC_L_F3"/>
    <property type="match status" value="1"/>
</dbReference>
<organism evidence="13 14">
    <name type="scientific">Silurus meridionalis</name>
    <name type="common">Southern catfish</name>
    <name type="synonym">Silurus soldatovi meridionalis</name>
    <dbReference type="NCBI Taxonomy" id="175797"/>
    <lineage>
        <taxon>Eukaryota</taxon>
        <taxon>Metazoa</taxon>
        <taxon>Chordata</taxon>
        <taxon>Craniata</taxon>
        <taxon>Vertebrata</taxon>
        <taxon>Euteleostomi</taxon>
        <taxon>Actinopterygii</taxon>
        <taxon>Neopterygii</taxon>
        <taxon>Teleostei</taxon>
        <taxon>Ostariophysi</taxon>
        <taxon>Siluriformes</taxon>
        <taxon>Siluridae</taxon>
        <taxon>Silurus</taxon>
    </lineage>
</organism>
<dbReference type="EMBL" id="JABFDY010000004">
    <property type="protein sequence ID" value="KAF7708229.1"/>
    <property type="molecule type" value="Genomic_DNA"/>
</dbReference>
<evidence type="ECO:0000256" key="3">
    <source>
        <dbReference type="ARBA" id="ARBA00022729"/>
    </source>
</evidence>
<dbReference type="GO" id="GO:0009897">
    <property type="term" value="C:external side of plasma membrane"/>
    <property type="evidence" value="ECO:0007669"/>
    <property type="project" value="TreeGrafter"/>
</dbReference>
<feature type="transmembrane region" description="Helical" evidence="10">
    <location>
        <begin position="487"/>
        <end position="511"/>
    </location>
</feature>
<evidence type="ECO:0000259" key="12">
    <source>
        <dbReference type="PROSITE" id="PS50853"/>
    </source>
</evidence>
<evidence type="ECO:0000256" key="6">
    <source>
        <dbReference type="ARBA" id="ARBA00023157"/>
    </source>
</evidence>
<comment type="caution">
    <text evidence="13">The sequence shown here is derived from an EMBL/GenBank/DDBJ whole genome shotgun (WGS) entry which is preliminary data.</text>
</comment>
<dbReference type="Proteomes" id="UP000606274">
    <property type="component" value="Unassembled WGS sequence"/>
</dbReference>
<keyword evidence="14" id="KW-1185">Reference proteome</keyword>
<keyword evidence="4 10" id="KW-1133">Transmembrane helix</keyword>
<sequence>MSLKTALTLLILFAAKVHCGQENPACPRKESNTGALALNVGSEVILGCRGDVTVDSMSLIMRRKHNKRLERRGDATSHWKAQKGSPVIMGIHNAETPNSASTGKYKLNTVTGIYAKGSESVSTANPAKNSKAQMGSGQILQAVNQTIKLNRAFSVIVEMGLSIKKNTGTEYVEEDKDYDESMKKSKVTRSIKRRAQWTLNGKLMQDGVEHGGALRLPALQLTDSGNYSCYRKSKLVSSIRIEVGIPPKSPTLSCYKKSHISNIWCEWISKQPIIPQPQCYLLLRKGLEKITHVNCSYSAARSCCWCVLPSMENDRNVYTAKLCVTNTAGNATSSPFNYITQNIIKPDPPDEVKVMSVMGEHNMLNVTWSLPATWMWEQYYTLQFQLRYRPLRAREYQNVETGRRDWLILDALPYTNYEIQIRAKDEYEGQWSEWTSPVHAHTWTASGTTVAPVINTSLDTIWTFPVGHEESENEVDIRPAADRDAALWVYVLSVVGICLLITIVTLSVYFLRYFCPFFVQFLFQKTIL</sequence>
<dbReference type="Pfam" id="PF09240">
    <property type="entry name" value="IL6Ra-bind"/>
    <property type="match status" value="1"/>
</dbReference>
<dbReference type="InterPro" id="IPR036116">
    <property type="entry name" value="FN3_sf"/>
</dbReference>
<keyword evidence="7" id="KW-0675">Receptor</keyword>
<comment type="subcellular location">
    <subcellularLocation>
        <location evidence="1">Membrane</location>
        <topology evidence="1">Single-pass type I membrane protein</topology>
    </subcellularLocation>
</comment>
<dbReference type="InterPro" id="IPR003961">
    <property type="entry name" value="FN3_dom"/>
</dbReference>